<dbReference type="KEGG" id="uam:UABAM_00382"/>
<keyword evidence="2" id="KW-1185">Reference proteome</keyword>
<protein>
    <submittedName>
        <fullName evidence="1">Uncharacterized protein</fullName>
    </submittedName>
</protein>
<dbReference type="AlphaFoldDB" id="A0A5S9IHQ8"/>
<organism evidence="1 2">
    <name type="scientific">Uabimicrobium amorphum</name>
    <dbReference type="NCBI Taxonomy" id="2596890"/>
    <lineage>
        <taxon>Bacteria</taxon>
        <taxon>Pseudomonadati</taxon>
        <taxon>Planctomycetota</taxon>
        <taxon>Candidatus Uabimicrobiia</taxon>
        <taxon>Candidatus Uabimicrobiales</taxon>
        <taxon>Candidatus Uabimicrobiaceae</taxon>
        <taxon>Candidatus Uabimicrobium</taxon>
    </lineage>
</organism>
<name>A0A5S9IHQ8_UABAM</name>
<dbReference type="EMBL" id="AP019860">
    <property type="protein sequence ID" value="BBM82039.1"/>
    <property type="molecule type" value="Genomic_DNA"/>
</dbReference>
<sequence length="309" mass="35586">MSLTLDNVKQKYKFAIEDVLEGNDVVKANKCSQWMRKKELKAEKDLIYIKIRVTFTDVGQQPITFKQFYLEDTEGYFCDAVAPDDYLEDTLQSQQTIIGGLLFSVYQDIESCRLWFNTNLYYENSNDVILIDIALPSEVSETRTEILSKQAMLVKQYTQQIEFNLEKEKITPENQTKTIIKQLAQKFGIPYKRIDNGYLLRVPLPEGRKQNIIVTFSGKDDKGNDLITIATICAPVEGEKNNRIFLKLNPKLTFGGIGITTINDEEFYVITQTYSIQALQLKSLIIDAIEYIARQGDWLEEKLIGKDIR</sequence>
<gene>
    <name evidence="1" type="ORF">UABAM_00382</name>
</gene>
<evidence type="ECO:0000313" key="2">
    <source>
        <dbReference type="Proteomes" id="UP000326354"/>
    </source>
</evidence>
<dbReference type="Proteomes" id="UP000326354">
    <property type="component" value="Chromosome"/>
</dbReference>
<dbReference type="RefSeq" id="WP_151966297.1">
    <property type="nucleotide sequence ID" value="NZ_AP019860.1"/>
</dbReference>
<reference evidence="1 2" key="1">
    <citation type="submission" date="2019-08" db="EMBL/GenBank/DDBJ databases">
        <title>Complete genome sequence of Candidatus Uab amorphum.</title>
        <authorList>
            <person name="Shiratori T."/>
            <person name="Suzuki S."/>
            <person name="Kakizawa Y."/>
            <person name="Ishida K."/>
        </authorList>
    </citation>
    <scope>NUCLEOTIDE SEQUENCE [LARGE SCALE GENOMIC DNA]</scope>
    <source>
        <strain evidence="1 2">SRT547</strain>
    </source>
</reference>
<accession>A0A5S9IHQ8</accession>
<evidence type="ECO:0000313" key="1">
    <source>
        <dbReference type="EMBL" id="BBM82039.1"/>
    </source>
</evidence>
<proteinExistence type="predicted"/>